<dbReference type="OrthoDB" id="2659442at2759"/>
<evidence type="ECO:0000256" key="1">
    <source>
        <dbReference type="SAM" id="MobiDB-lite"/>
    </source>
</evidence>
<evidence type="ECO:0000313" key="2">
    <source>
        <dbReference type="EMBL" id="TDL20789.1"/>
    </source>
</evidence>
<evidence type="ECO:0000313" key="3">
    <source>
        <dbReference type="Proteomes" id="UP000294933"/>
    </source>
</evidence>
<dbReference type="Proteomes" id="UP000294933">
    <property type="component" value="Unassembled WGS sequence"/>
</dbReference>
<dbReference type="AlphaFoldDB" id="A0A4Y7Q1Q9"/>
<keyword evidence="3" id="KW-1185">Reference proteome</keyword>
<proteinExistence type="predicted"/>
<sequence>MSHGGGLPSLGAIKRRSHYCQIRPSVAAIKAEDIDFNIKSLFGVETNSTHCAVRGHSILIDEVSLDERARYLKFNNKIVGLCREHGRLLDLTCTDLDSMRSVATAVETGLCHFGKEATVAAIAAFSPDRYQAFPVIVSPTCKTETAVDQAKFIQLLIASWKSSAHGENKHGPIWSVASDGDATRRLACHTLFMQESLHPDNPLHETLSRLPGLNLQTGKNDVTMDSDPKHLKKRHCTLLRTPEGFLIKDSIINRSTLTKHLMRIPGMTMEKTTALLDPADHQNVPKAVRLLTAVASLRNLPTDTLNPTERKQHEALVVLGHLLDALVQPFVKVQLTLTQQVTNLSKYAHLAFILFRRHGTSFMTGQLYTDTQSMIKNAIFTIAKQQLLDCGQPLHLCQLGDDRLEQVFSETRCQTHQRNYDILELAHKLSTVVDTCHILEEYPEWDRGHRRLKLRDADGVDHVNPASWEGNVTSGEVSLSNAWLSGRRMAEDVFRQAGMDADFDAVFKISGVDMLHPNGDGKYPGIGTHAEKDRSVEDSGDKPDDDPHHVQGNDNTTAATDSDSETIADEDPTEVHFEDLLPDPGDDEQKHKDYIETTDGTFHKASLARYLFGSKNEHKSTDRKFRIRTFTREFRREEPKTIGPAAFQVGDIAGILVHSGDVVTLALLEVTAIECKGKRVTEIDHHEYHLPASDINVTGNLLCMDAPEEDNQPWLWSGEFIRIRPVPKSGQQAAAATNPTNSDSELQVTRKTLTIKSSSLFTVPLNPDITTVPPKPSLPSPLSNNNAETAESDRLHGSVTWSINGETLQLVSDTLWSISETLSAEQRTSSIPRCAHSDVFPYKTSKGKPAFISEPATAALNALKISDEDVRCYQCAKLIKRSSLRAHVGGHILHAVLNVSEPGLCEPINTPQPCGFCGKEGCTLVMQKTAKSYKVISSCARSHYFKLAIAAVSSKATPCTNVPIICTICRHEDPKAKDRTAIWKYNFTHHLRTAHPSHYPHPPNDLANKISISTEE</sequence>
<name>A0A4Y7Q1Q9_9AGAM</name>
<dbReference type="EMBL" id="ML170185">
    <property type="protein sequence ID" value="TDL20789.1"/>
    <property type="molecule type" value="Genomic_DNA"/>
</dbReference>
<feature type="compositionally biased region" description="Acidic residues" evidence="1">
    <location>
        <begin position="562"/>
        <end position="572"/>
    </location>
</feature>
<protein>
    <submittedName>
        <fullName evidence="2">Uncharacterized protein</fullName>
    </submittedName>
</protein>
<reference evidence="2 3" key="1">
    <citation type="submission" date="2018-06" db="EMBL/GenBank/DDBJ databases">
        <title>A transcriptomic atlas of mushroom development highlights an independent origin of complex multicellularity.</title>
        <authorList>
            <consortium name="DOE Joint Genome Institute"/>
            <person name="Krizsan K."/>
            <person name="Almasi E."/>
            <person name="Merenyi Z."/>
            <person name="Sahu N."/>
            <person name="Viragh M."/>
            <person name="Koszo T."/>
            <person name="Mondo S."/>
            <person name="Kiss B."/>
            <person name="Balint B."/>
            <person name="Kues U."/>
            <person name="Barry K."/>
            <person name="Hegedus J.C."/>
            <person name="Henrissat B."/>
            <person name="Johnson J."/>
            <person name="Lipzen A."/>
            <person name="Ohm R."/>
            <person name="Nagy I."/>
            <person name="Pangilinan J."/>
            <person name="Yan J."/>
            <person name="Xiong Y."/>
            <person name="Grigoriev I.V."/>
            <person name="Hibbett D.S."/>
            <person name="Nagy L.G."/>
        </authorList>
    </citation>
    <scope>NUCLEOTIDE SEQUENCE [LARGE SCALE GENOMIC DNA]</scope>
    <source>
        <strain evidence="2 3">SZMC22713</strain>
    </source>
</reference>
<accession>A0A4Y7Q1Q9</accession>
<feature type="region of interest" description="Disordered" evidence="1">
    <location>
        <begin position="994"/>
        <end position="1016"/>
    </location>
</feature>
<organism evidence="2 3">
    <name type="scientific">Rickenella mellea</name>
    <dbReference type="NCBI Taxonomy" id="50990"/>
    <lineage>
        <taxon>Eukaryota</taxon>
        <taxon>Fungi</taxon>
        <taxon>Dikarya</taxon>
        <taxon>Basidiomycota</taxon>
        <taxon>Agaricomycotina</taxon>
        <taxon>Agaricomycetes</taxon>
        <taxon>Hymenochaetales</taxon>
        <taxon>Rickenellaceae</taxon>
        <taxon>Rickenella</taxon>
    </lineage>
</organism>
<dbReference type="STRING" id="50990.A0A4Y7Q1Q9"/>
<feature type="compositionally biased region" description="Basic and acidic residues" evidence="1">
    <location>
        <begin position="529"/>
        <end position="551"/>
    </location>
</feature>
<dbReference type="VEuPathDB" id="FungiDB:BD410DRAFT_870927"/>
<gene>
    <name evidence="2" type="ORF">BD410DRAFT_870927</name>
</gene>
<feature type="compositionally biased region" description="Polar residues" evidence="1">
    <location>
        <begin position="552"/>
        <end position="561"/>
    </location>
</feature>
<feature type="region of interest" description="Disordered" evidence="1">
    <location>
        <begin position="517"/>
        <end position="591"/>
    </location>
</feature>
<feature type="region of interest" description="Disordered" evidence="1">
    <location>
        <begin position="768"/>
        <end position="793"/>
    </location>
</feature>